<dbReference type="SMART" id="SM00829">
    <property type="entry name" value="PKS_ER"/>
    <property type="match status" value="1"/>
</dbReference>
<dbReference type="InterPro" id="IPR050129">
    <property type="entry name" value="Zn_alcohol_dh"/>
</dbReference>
<dbReference type="RefSeq" id="WP_075625556.1">
    <property type="nucleotide sequence ID" value="NZ_FOAM01000021.1"/>
</dbReference>
<feature type="domain" description="Enoyl reductase (ER)" evidence="5">
    <location>
        <begin position="12"/>
        <end position="307"/>
    </location>
</feature>
<evidence type="ECO:0000256" key="1">
    <source>
        <dbReference type="ARBA" id="ARBA00022723"/>
    </source>
</evidence>
<gene>
    <name evidence="6" type="ORF">BJF93_22555</name>
</gene>
<keyword evidence="1 4" id="KW-0479">Metal-binding</keyword>
<dbReference type="SUPFAM" id="SSF51735">
    <property type="entry name" value="NAD(P)-binding Rossmann-fold domains"/>
    <property type="match status" value="1"/>
</dbReference>
<comment type="cofactor">
    <cofactor evidence="4">
        <name>Zn(2+)</name>
        <dbReference type="ChEBI" id="CHEBI:29105"/>
    </cofactor>
</comment>
<dbReference type="SUPFAM" id="SSF50129">
    <property type="entry name" value="GroES-like"/>
    <property type="match status" value="1"/>
</dbReference>
<proteinExistence type="inferred from homology"/>
<dbReference type="Pfam" id="PF00107">
    <property type="entry name" value="ADH_zinc_N"/>
    <property type="match status" value="1"/>
</dbReference>
<protein>
    <submittedName>
        <fullName evidence="6">Zinc-binding dehydrogenase</fullName>
    </submittedName>
</protein>
<organism evidence="6 7">
    <name type="scientific">Xaviernesmea oryzae</name>
    <dbReference type="NCBI Taxonomy" id="464029"/>
    <lineage>
        <taxon>Bacteria</taxon>
        <taxon>Pseudomonadati</taxon>
        <taxon>Pseudomonadota</taxon>
        <taxon>Alphaproteobacteria</taxon>
        <taxon>Hyphomicrobiales</taxon>
        <taxon>Rhizobiaceae</taxon>
        <taxon>Rhizobium/Agrobacterium group</taxon>
        <taxon>Xaviernesmea</taxon>
    </lineage>
</organism>
<dbReference type="InterPro" id="IPR020843">
    <property type="entry name" value="ER"/>
</dbReference>
<comment type="similarity">
    <text evidence="4">Belongs to the zinc-containing alcohol dehydrogenase family.</text>
</comment>
<dbReference type="Gene3D" id="3.40.50.720">
    <property type="entry name" value="NAD(P)-binding Rossmann-like Domain"/>
    <property type="match status" value="1"/>
</dbReference>
<dbReference type="Gene3D" id="3.90.180.10">
    <property type="entry name" value="Medium-chain alcohol dehydrogenases, catalytic domain"/>
    <property type="match status" value="1"/>
</dbReference>
<comment type="caution">
    <text evidence="6">The sequence shown here is derived from an EMBL/GenBank/DDBJ whole genome shotgun (WGS) entry which is preliminary data.</text>
</comment>
<accession>A0A1Q9B352</accession>
<dbReference type="Pfam" id="PF08240">
    <property type="entry name" value="ADH_N"/>
    <property type="match status" value="1"/>
</dbReference>
<evidence type="ECO:0000256" key="3">
    <source>
        <dbReference type="ARBA" id="ARBA00023002"/>
    </source>
</evidence>
<dbReference type="InterPro" id="IPR013149">
    <property type="entry name" value="ADH-like_C"/>
</dbReference>
<dbReference type="AlphaFoldDB" id="A0A1Q9B352"/>
<keyword evidence="2 4" id="KW-0862">Zinc</keyword>
<dbReference type="InterPro" id="IPR036291">
    <property type="entry name" value="NAD(P)-bd_dom_sf"/>
</dbReference>
<dbReference type="GO" id="GO:0016616">
    <property type="term" value="F:oxidoreductase activity, acting on the CH-OH group of donors, NAD or NADP as acceptor"/>
    <property type="evidence" value="ECO:0007669"/>
    <property type="project" value="UniProtKB-ARBA"/>
</dbReference>
<name>A0A1Q9B352_9HYPH</name>
<keyword evidence="7" id="KW-1185">Reference proteome</keyword>
<dbReference type="InterPro" id="IPR013154">
    <property type="entry name" value="ADH-like_N"/>
</dbReference>
<evidence type="ECO:0000259" key="5">
    <source>
        <dbReference type="SMART" id="SM00829"/>
    </source>
</evidence>
<dbReference type="InterPro" id="IPR002328">
    <property type="entry name" value="ADH_Zn_CS"/>
</dbReference>
<evidence type="ECO:0000313" key="7">
    <source>
        <dbReference type="Proteomes" id="UP000186364"/>
    </source>
</evidence>
<dbReference type="Proteomes" id="UP000186364">
    <property type="component" value="Unassembled WGS sequence"/>
</dbReference>
<dbReference type="EMBL" id="MKIP01000025">
    <property type="protein sequence ID" value="OLP62445.1"/>
    <property type="molecule type" value="Genomic_DNA"/>
</dbReference>
<keyword evidence="3" id="KW-0560">Oxidoreductase</keyword>
<dbReference type="InterPro" id="IPR011032">
    <property type="entry name" value="GroES-like_sf"/>
</dbReference>
<dbReference type="PROSITE" id="PS00059">
    <property type="entry name" value="ADH_ZINC"/>
    <property type="match status" value="1"/>
</dbReference>
<dbReference type="PANTHER" id="PTHR43401:SF2">
    <property type="entry name" value="L-THREONINE 3-DEHYDROGENASE"/>
    <property type="match status" value="1"/>
</dbReference>
<evidence type="ECO:0000256" key="4">
    <source>
        <dbReference type="RuleBase" id="RU361277"/>
    </source>
</evidence>
<evidence type="ECO:0000313" key="6">
    <source>
        <dbReference type="EMBL" id="OLP62445.1"/>
    </source>
</evidence>
<sequence>MQAIRFLEKGKAELGRLDLGPLPAGHVLLRVKAAGLCHTDIDVLHARYGDGAFPVIPGHEYAGEIEAVAADVTGFKPGDRVAVDPNLPCGTCPACRKGLTNLCRDLKAYGVSHNGGFAEMSLVKAGHLHTIGDMPYPTAALAEPLACVLNGLQIAGITEGMRPHENALVFGAGPIGLLLALSLKARGVETVTVADINESRLGFAEHLGLQGAVSGSEALTRQAKGFDLVADATGIAKVVEDMIALVADGGTALVFGVAAPDARIAVSPFEIFRRQLKLVGSHSLNRNIPEALRILAQDTGAMAKLVSHQLPLAEMLPFFTRKPTDPATMKVQYVAA</sequence>
<reference evidence="6 7" key="1">
    <citation type="submission" date="2016-09" db="EMBL/GenBank/DDBJ databases">
        <title>Rhizobium sp. nov., a novel species isolated from the rice rhizosphere.</title>
        <authorList>
            <person name="Zhao J."/>
            <person name="Zhang X."/>
        </authorList>
    </citation>
    <scope>NUCLEOTIDE SEQUENCE [LARGE SCALE GENOMIC DNA]</scope>
    <source>
        <strain evidence="6 7">1.7048</strain>
    </source>
</reference>
<dbReference type="OrthoDB" id="9809185at2"/>
<evidence type="ECO:0000256" key="2">
    <source>
        <dbReference type="ARBA" id="ARBA00022833"/>
    </source>
</evidence>
<dbReference type="PANTHER" id="PTHR43401">
    <property type="entry name" value="L-THREONINE 3-DEHYDROGENASE"/>
    <property type="match status" value="1"/>
</dbReference>
<dbReference type="GO" id="GO:0008270">
    <property type="term" value="F:zinc ion binding"/>
    <property type="evidence" value="ECO:0007669"/>
    <property type="project" value="InterPro"/>
</dbReference>
<dbReference type="CDD" id="cd08234">
    <property type="entry name" value="threonine_DH_like"/>
    <property type="match status" value="1"/>
</dbReference>